<feature type="transmembrane region" description="Helical" evidence="8">
    <location>
        <begin position="402"/>
        <end position="424"/>
    </location>
</feature>
<evidence type="ECO:0000256" key="7">
    <source>
        <dbReference type="PIRNR" id="PIRNR016636"/>
    </source>
</evidence>
<keyword evidence="3 7" id="KW-1003">Cell membrane</keyword>
<feature type="transmembrane region" description="Helical" evidence="8">
    <location>
        <begin position="6"/>
        <end position="23"/>
    </location>
</feature>
<evidence type="ECO:0000313" key="10">
    <source>
        <dbReference type="Proteomes" id="UP000675664"/>
    </source>
</evidence>
<keyword evidence="7" id="KW-0808">Transferase</keyword>
<evidence type="ECO:0000256" key="4">
    <source>
        <dbReference type="ARBA" id="ARBA00022692"/>
    </source>
</evidence>
<keyword evidence="7" id="KW-0012">Acyltransferase</keyword>
<dbReference type="PIRSF" id="PIRSF016636">
    <property type="entry name" value="AlgI_DltB"/>
    <property type="match status" value="1"/>
</dbReference>
<dbReference type="EMBL" id="JAGSND010000015">
    <property type="protein sequence ID" value="MBR0599658.1"/>
    <property type="molecule type" value="Genomic_DNA"/>
</dbReference>
<dbReference type="InterPro" id="IPR024194">
    <property type="entry name" value="Ac/AlaTfrase_AlgI/DltB"/>
</dbReference>
<evidence type="ECO:0000256" key="6">
    <source>
        <dbReference type="ARBA" id="ARBA00023136"/>
    </source>
</evidence>
<gene>
    <name evidence="9" type="ORF">KCX82_17365</name>
</gene>
<keyword evidence="10" id="KW-1185">Reference proteome</keyword>
<feature type="transmembrane region" description="Helical" evidence="8">
    <location>
        <begin position="348"/>
        <end position="369"/>
    </location>
</feature>
<dbReference type="PANTHER" id="PTHR13285:SF18">
    <property type="entry name" value="PROTEIN-CYSTEINE N-PALMITOYLTRANSFERASE RASP"/>
    <property type="match status" value="1"/>
</dbReference>
<dbReference type="RefSeq" id="WP_227019797.1">
    <property type="nucleotide sequence ID" value="NZ_JAGSND010000015.1"/>
</dbReference>
<dbReference type="PIRSF" id="PIRSF500217">
    <property type="entry name" value="AlgI"/>
    <property type="match status" value="1"/>
</dbReference>
<dbReference type="GO" id="GO:0016746">
    <property type="term" value="F:acyltransferase activity"/>
    <property type="evidence" value="ECO:0007669"/>
    <property type="project" value="UniProtKB-KW"/>
</dbReference>
<protein>
    <submittedName>
        <fullName evidence="9">MBOAT family protein</fullName>
    </submittedName>
</protein>
<comment type="subcellular location">
    <subcellularLocation>
        <location evidence="1">Cell membrane</location>
        <topology evidence="1">Multi-pass membrane protein</topology>
    </subcellularLocation>
</comment>
<name>A0A8J7W5W4_9FIRM</name>
<feature type="transmembrane region" description="Helical" evidence="8">
    <location>
        <begin position="221"/>
        <end position="239"/>
    </location>
</feature>
<dbReference type="Pfam" id="PF03062">
    <property type="entry name" value="MBOAT"/>
    <property type="match status" value="1"/>
</dbReference>
<dbReference type="InterPro" id="IPR028362">
    <property type="entry name" value="AlgI"/>
</dbReference>
<dbReference type="InterPro" id="IPR051085">
    <property type="entry name" value="MB_O-acyltransferase"/>
</dbReference>
<evidence type="ECO:0000256" key="1">
    <source>
        <dbReference type="ARBA" id="ARBA00004651"/>
    </source>
</evidence>
<dbReference type="GO" id="GO:0005886">
    <property type="term" value="C:plasma membrane"/>
    <property type="evidence" value="ECO:0007669"/>
    <property type="project" value="UniProtKB-SubCell"/>
</dbReference>
<feature type="transmembrane region" description="Helical" evidence="8">
    <location>
        <begin position="107"/>
        <end position="130"/>
    </location>
</feature>
<dbReference type="GO" id="GO:0042121">
    <property type="term" value="P:alginic acid biosynthetic process"/>
    <property type="evidence" value="ECO:0007669"/>
    <property type="project" value="InterPro"/>
</dbReference>
<comment type="similarity">
    <text evidence="2 7">Belongs to the membrane-bound acyltransferase family.</text>
</comment>
<comment type="caution">
    <text evidence="9">The sequence shown here is derived from an EMBL/GenBank/DDBJ whole genome shotgun (WGS) entry which is preliminary data.</text>
</comment>
<evidence type="ECO:0000256" key="3">
    <source>
        <dbReference type="ARBA" id="ARBA00022475"/>
    </source>
</evidence>
<evidence type="ECO:0000256" key="2">
    <source>
        <dbReference type="ARBA" id="ARBA00010323"/>
    </source>
</evidence>
<proteinExistence type="inferred from homology"/>
<accession>A0A8J7W5W4</accession>
<feature type="transmembrane region" description="Helical" evidence="8">
    <location>
        <begin position="30"/>
        <end position="57"/>
    </location>
</feature>
<reference evidence="9" key="2">
    <citation type="submission" date="2021-04" db="EMBL/GenBank/DDBJ databases">
        <authorList>
            <person name="Liu J."/>
        </authorList>
    </citation>
    <scope>NUCLEOTIDE SEQUENCE</scope>
    <source>
        <strain evidence="9">BAD-6</strain>
    </source>
</reference>
<dbReference type="InterPro" id="IPR004299">
    <property type="entry name" value="MBOAT_fam"/>
</dbReference>
<feature type="transmembrane region" description="Helical" evidence="8">
    <location>
        <begin position="445"/>
        <end position="463"/>
    </location>
</feature>
<reference evidence="9" key="1">
    <citation type="submission" date="2021-04" db="EMBL/GenBank/DDBJ databases">
        <title>Sinoanaerobacter chloroacetimidivorans sp. nov., an obligate anaerobic bacterium isolated from anaerobic sludge.</title>
        <authorList>
            <person name="Bao Y."/>
        </authorList>
    </citation>
    <scope>NUCLEOTIDE SEQUENCE</scope>
    <source>
        <strain evidence="9">BAD-6</strain>
    </source>
</reference>
<dbReference type="PANTHER" id="PTHR13285">
    <property type="entry name" value="ACYLTRANSFERASE"/>
    <property type="match status" value="1"/>
</dbReference>
<keyword evidence="4 8" id="KW-0812">Transmembrane</keyword>
<organism evidence="9 10">
    <name type="scientific">Sinanaerobacter chloroacetimidivorans</name>
    <dbReference type="NCBI Taxonomy" id="2818044"/>
    <lineage>
        <taxon>Bacteria</taxon>
        <taxon>Bacillati</taxon>
        <taxon>Bacillota</taxon>
        <taxon>Clostridia</taxon>
        <taxon>Peptostreptococcales</taxon>
        <taxon>Anaerovoracaceae</taxon>
        <taxon>Sinanaerobacter</taxon>
    </lineage>
</organism>
<keyword evidence="6 7" id="KW-0472">Membrane</keyword>
<evidence type="ECO:0000256" key="5">
    <source>
        <dbReference type="ARBA" id="ARBA00022989"/>
    </source>
</evidence>
<keyword evidence="5 8" id="KW-1133">Transmembrane helix</keyword>
<sequence>MVFSSLFFIYAFLPVTLFLYFIYKGKAYRNYILIISSLIFYAWGEPVWVLLLVLTTWIDYFAAKIIDQYKGLRQSKAALSCAVVSNLLILFYFKYSGFTVENLNHLLGSNIHILEFSLPIGISFYTFQALSYVIDVYRGEVEVQKSFHKLLLYVALFPQLVAGPIVRYRDIAEEIENRSMSLTAVSEGAARFMIGLAKKAIIANTAGNLASSFLQSEFGQFTVLGAWFGILLFAIQIYYDFSGYSDMAIGLGKIFGFTYKENFNYPYISKSAAEFWRRWHISLGSFFRDYVYIPLGGKYQFQMRNIIVVWFLTGLWHGASWNFIFWGLYYGFFIILEKYLLNKWLQHTFLLSRIYFIFLTLIGWSIFYYTDLTQWLGFMKAFWGLGGVKFSNTELTIQVSNYYLFIILAVIGCTPVVKQINHYISKKLEHHRKIYGFYEGLAKPILNAGFLLVSTALLVGQTYNPFLYFRF</sequence>
<evidence type="ECO:0000256" key="8">
    <source>
        <dbReference type="SAM" id="Phobius"/>
    </source>
</evidence>
<evidence type="ECO:0000313" key="9">
    <source>
        <dbReference type="EMBL" id="MBR0599658.1"/>
    </source>
</evidence>
<dbReference type="AlphaFoldDB" id="A0A8J7W5W4"/>
<dbReference type="Proteomes" id="UP000675664">
    <property type="component" value="Unassembled WGS sequence"/>
</dbReference>
<feature type="transmembrane region" description="Helical" evidence="8">
    <location>
        <begin position="307"/>
        <end position="336"/>
    </location>
</feature>
<feature type="transmembrane region" description="Helical" evidence="8">
    <location>
        <begin position="77"/>
        <end position="95"/>
    </location>
</feature>